<comment type="caution">
    <text evidence="2">The sequence shown here is derived from an EMBL/GenBank/DDBJ whole genome shotgun (WGS) entry which is preliminary data.</text>
</comment>
<keyword evidence="3" id="KW-1185">Reference proteome</keyword>
<gene>
    <name evidence="2" type="ORF">L249_5149</name>
</gene>
<sequence length="406" mass="44459">MKAMHMYLFLERIRIRNRGATIIQHPSIHQKPNHAFISATGSDENSLDVGWRDCVADCPFEATYRYPSVIAALRDGEPSQSEEEQGKEDGDFHFEDVLPISQGPSLVIGSPSYQWTYRQIMPGRLPFTAKNLQTPCHDREGIEMLLAHRHVSVLDAGRPARTTCATRMYCKPGGKGAICSAHESWSDSDDTELPISDSMAIKFVLVGCGLLLRMVVEEERHCGSSYRVIGQSATNKNGGGKPLPLPVNASMVIDAIKNAPTSELQPYWCKGNISRFGSLSWSQVHNSVYESAPTAAVAANLHTIRTSHTAAAPMRPDASAEEEAAKSDVRTGRRAGGLSLENGLNGGKRKKNTQTDGLNGFATTWLIFLSQPAMGRGKKREKKAGHVSNSLTCVRATLRRRKDDEG</sequence>
<dbReference type="AlphaFoldDB" id="A0A367L3N5"/>
<evidence type="ECO:0000313" key="2">
    <source>
        <dbReference type="EMBL" id="RCI09040.1"/>
    </source>
</evidence>
<accession>A0A367L3N5</accession>
<dbReference type="Proteomes" id="UP000253664">
    <property type="component" value="Unassembled WGS sequence"/>
</dbReference>
<protein>
    <submittedName>
        <fullName evidence="2">Uncharacterized protein</fullName>
    </submittedName>
</protein>
<proteinExistence type="predicted"/>
<evidence type="ECO:0000313" key="3">
    <source>
        <dbReference type="Proteomes" id="UP000253664"/>
    </source>
</evidence>
<feature type="region of interest" description="Disordered" evidence="1">
    <location>
        <begin position="308"/>
        <end position="356"/>
    </location>
</feature>
<name>A0A367L3N5_9HYPO</name>
<evidence type="ECO:0000256" key="1">
    <source>
        <dbReference type="SAM" id="MobiDB-lite"/>
    </source>
</evidence>
<organism evidence="2 3">
    <name type="scientific">Ophiocordyceps polyrhachis-furcata BCC 54312</name>
    <dbReference type="NCBI Taxonomy" id="1330021"/>
    <lineage>
        <taxon>Eukaryota</taxon>
        <taxon>Fungi</taxon>
        <taxon>Dikarya</taxon>
        <taxon>Ascomycota</taxon>
        <taxon>Pezizomycotina</taxon>
        <taxon>Sordariomycetes</taxon>
        <taxon>Hypocreomycetidae</taxon>
        <taxon>Hypocreales</taxon>
        <taxon>Ophiocordycipitaceae</taxon>
        <taxon>Ophiocordyceps</taxon>
    </lineage>
</organism>
<reference evidence="2 3" key="1">
    <citation type="journal article" date="2015" name="BMC Genomics">
        <title>Insights from the genome of Ophiocordyceps polyrhachis-furcata to pathogenicity and host specificity in insect fungi.</title>
        <authorList>
            <person name="Wichadakul D."/>
            <person name="Kobmoo N."/>
            <person name="Ingsriswang S."/>
            <person name="Tangphatsornruang S."/>
            <person name="Chantasingh D."/>
            <person name="Luangsa-ard J.J."/>
            <person name="Eurwilaichitr L."/>
        </authorList>
    </citation>
    <scope>NUCLEOTIDE SEQUENCE [LARGE SCALE GENOMIC DNA]</scope>
    <source>
        <strain evidence="2 3">BCC 54312</strain>
    </source>
</reference>
<dbReference type="EMBL" id="LKCN02000017">
    <property type="protein sequence ID" value="RCI09040.1"/>
    <property type="molecule type" value="Genomic_DNA"/>
</dbReference>